<dbReference type="EMBL" id="JBEPCU010000006">
    <property type="protein sequence ID" value="MER6975685.1"/>
    <property type="molecule type" value="Genomic_DNA"/>
</dbReference>
<name>A0ABV1VUR5_9ACTN</name>
<sequence length="307" mass="33858">MTPPDPDRYPRESNDIARASAEEQKRSNRKGLWLGIATLAVTAAVGIPAGCDAYRGWKDDAEQKQFEAGAPIQISAGESYYGPGWWATDEDLGDQNEGKPFDMSSTATNTPSWGWLWSHWTPLNATGTAVNVLSKHKHTVLVQGVDITHLKCTEATTRTLFRNPTIGDGGTLEQPAKYALNIEAARPVPRQLTTDNRPGDPKSMNITLDQGDQREVVIQFFAAARSCTFQAALIVSSEGKRYKQQLPATWDGEKPESYTFHVTAPPADFKYKTLYVATSGLNPVIERVTPSDITWDKFNRPAYVGPQ</sequence>
<keyword evidence="3" id="KW-1185">Reference proteome</keyword>
<dbReference type="Proteomes" id="UP001458415">
    <property type="component" value="Unassembled WGS sequence"/>
</dbReference>
<feature type="compositionally biased region" description="Basic and acidic residues" evidence="1">
    <location>
        <begin position="1"/>
        <end position="26"/>
    </location>
</feature>
<organism evidence="2 3">
    <name type="scientific">Streptomyces carpinensis</name>
    <dbReference type="NCBI Taxonomy" id="66369"/>
    <lineage>
        <taxon>Bacteria</taxon>
        <taxon>Bacillati</taxon>
        <taxon>Actinomycetota</taxon>
        <taxon>Actinomycetes</taxon>
        <taxon>Kitasatosporales</taxon>
        <taxon>Streptomycetaceae</taxon>
        <taxon>Streptomyces</taxon>
    </lineage>
</organism>
<evidence type="ECO:0000256" key="1">
    <source>
        <dbReference type="SAM" id="MobiDB-lite"/>
    </source>
</evidence>
<feature type="region of interest" description="Disordered" evidence="1">
    <location>
        <begin position="86"/>
        <end position="105"/>
    </location>
</feature>
<gene>
    <name evidence="2" type="ORF">ABT317_01065</name>
</gene>
<accession>A0ABV1VUR5</accession>
<feature type="region of interest" description="Disordered" evidence="1">
    <location>
        <begin position="1"/>
        <end position="27"/>
    </location>
</feature>
<dbReference type="RefSeq" id="WP_143668191.1">
    <property type="nucleotide sequence ID" value="NZ_MUBM01000319.1"/>
</dbReference>
<proteinExistence type="predicted"/>
<evidence type="ECO:0000313" key="3">
    <source>
        <dbReference type="Proteomes" id="UP001458415"/>
    </source>
</evidence>
<evidence type="ECO:0000313" key="2">
    <source>
        <dbReference type="EMBL" id="MER6975685.1"/>
    </source>
</evidence>
<reference evidence="2 3" key="1">
    <citation type="submission" date="2024-06" db="EMBL/GenBank/DDBJ databases">
        <title>The Natural Products Discovery Center: Release of the First 8490 Sequenced Strains for Exploring Actinobacteria Biosynthetic Diversity.</title>
        <authorList>
            <person name="Kalkreuter E."/>
            <person name="Kautsar S.A."/>
            <person name="Yang D."/>
            <person name="Bader C.D."/>
            <person name="Teijaro C.N."/>
            <person name="Fluegel L."/>
            <person name="Davis C.M."/>
            <person name="Simpson J.R."/>
            <person name="Lauterbach L."/>
            <person name="Steele A.D."/>
            <person name="Gui C."/>
            <person name="Meng S."/>
            <person name="Li G."/>
            <person name="Viehrig K."/>
            <person name="Ye F."/>
            <person name="Su P."/>
            <person name="Kiefer A.F."/>
            <person name="Nichols A."/>
            <person name="Cepeda A.J."/>
            <person name="Yan W."/>
            <person name="Fan B."/>
            <person name="Jiang Y."/>
            <person name="Adhikari A."/>
            <person name="Zheng C.-J."/>
            <person name="Schuster L."/>
            <person name="Cowan T.M."/>
            <person name="Smanski M.J."/>
            <person name="Chevrette M.G."/>
            <person name="De Carvalho L.P.S."/>
            <person name="Shen B."/>
        </authorList>
    </citation>
    <scope>NUCLEOTIDE SEQUENCE [LARGE SCALE GENOMIC DNA]</scope>
    <source>
        <strain evidence="2 3">NPDC000634</strain>
    </source>
</reference>
<protein>
    <submittedName>
        <fullName evidence="2">Uncharacterized protein</fullName>
    </submittedName>
</protein>
<comment type="caution">
    <text evidence="2">The sequence shown here is derived from an EMBL/GenBank/DDBJ whole genome shotgun (WGS) entry which is preliminary data.</text>
</comment>